<evidence type="ECO:0000313" key="3">
    <source>
        <dbReference type="Proteomes" id="UP001642540"/>
    </source>
</evidence>
<keyword evidence="1" id="KW-0812">Transmembrane</keyword>
<feature type="transmembrane region" description="Helical" evidence="1">
    <location>
        <begin position="49"/>
        <end position="67"/>
    </location>
</feature>
<feature type="transmembrane region" description="Helical" evidence="1">
    <location>
        <begin position="154"/>
        <end position="176"/>
    </location>
</feature>
<sequence length="403" mass="46073">MAAKKLSPQFDQDGSQQEFSAYQRKSLDLLSFVAVNRYRVLRKENKNSFYYALDSIPVIGSCLYWIITFNTGVKAVFLAFLITDYFGPVEFADKIGALDYILCTGLIVLAWTIFFEKYPLYEILQSSWKVMNEMYVEMNCNKEVLQEVKGTQKLIAAVNIGISVFGGTSLMMQYFADPKYCIFTYSSFELDILPLRLLFALHEFLFMTLAWDAYLAAVAITMYQSVAMSRIVDQMTEKLNALKPNQHNLCQDFDHLLKNYRMLTILTNHLNDTIAYKTLFTHLVAGCQFVSDVYASTHIIKLPGAVFIDIFFYIEDGTTAAFVILRIYEYMSCLAPAADRFLRGIRMFQLRMRGNPELGKRSKKKARSLQPISLKVGPCRIAPEAMLTVLDQMTTYSLAAALW</sequence>
<evidence type="ECO:0008006" key="4">
    <source>
        <dbReference type="Google" id="ProtNLM"/>
    </source>
</evidence>
<name>A0ABP1R4M2_9HEXA</name>
<feature type="transmembrane region" description="Helical" evidence="1">
    <location>
        <begin position="196"/>
        <end position="220"/>
    </location>
</feature>
<keyword evidence="1" id="KW-0472">Membrane</keyword>
<gene>
    <name evidence="2" type="ORF">ODALV1_LOCUS17196</name>
</gene>
<accession>A0ABP1R4M2</accession>
<comment type="caution">
    <text evidence="2">The sequence shown here is derived from an EMBL/GenBank/DDBJ whole genome shotgun (WGS) entry which is preliminary data.</text>
</comment>
<evidence type="ECO:0000313" key="2">
    <source>
        <dbReference type="EMBL" id="CAL8116195.1"/>
    </source>
</evidence>
<evidence type="ECO:0000256" key="1">
    <source>
        <dbReference type="SAM" id="Phobius"/>
    </source>
</evidence>
<keyword evidence="1" id="KW-1133">Transmembrane helix</keyword>
<organism evidence="2 3">
    <name type="scientific">Orchesella dallaii</name>
    <dbReference type="NCBI Taxonomy" id="48710"/>
    <lineage>
        <taxon>Eukaryota</taxon>
        <taxon>Metazoa</taxon>
        <taxon>Ecdysozoa</taxon>
        <taxon>Arthropoda</taxon>
        <taxon>Hexapoda</taxon>
        <taxon>Collembola</taxon>
        <taxon>Entomobryomorpha</taxon>
        <taxon>Entomobryoidea</taxon>
        <taxon>Orchesellidae</taxon>
        <taxon>Orchesellinae</taxon>
        <taxon>Orchesella</taxon>
    </lineage>
</organism>
<keyword evidence="3" id="KW-1185">Reference proteome</keyword>
<protein>
    <recommendedName>
        <fullName evidence="4">Odorant receptor</fullName>
    </recommendedName>
</protein>
<dbReference type="Proteomes" id="UP001642540">
    <property type="component" value="Unassembled WGS sequence"/>
</dbReference>
<dbReference type="EMBL" id="CAXLJM020000052">
    <property type="protein sequence ID" value="CAL8116195.1"/>
    <property type="molecule type" value="Genomic_DNA"/>
</dbReference>
<reference evidence="2 3" key="1">
    <citation type="submission" date="2024-08" db="EMBL/GenBank/DDBJ databases">
        <authorList>
            <person name="Cucini C."/>
            <person name="Frati F."/>
        </authorList>
    </citation>
    <scope>NUCLEOTIDE SEQUENCE [LARGE SCALE GENOMIC DNA]</scope>
</reference>
<feature type="transmembrane region" description="Helical" evidence="1">
    <location>
        <begin position="95"/>
        <end position="115"/>
    </location>
</feature>
<proteinExistence type="predicted"/>